<gene>
    <name evidence="5" type="ORF">BKA14_007694</name>
</gene>
<dbReference type="EMBL" id="JACHMF010000001">
    <property type="protein sequence ID" value="MBB4697546.1"/>
    <property type="molecule type" value="Genomic_DNA"/>
</dbReference>
<comment type="similarity">
    <text evidence="1">Belongs to the methyltransferase superfamily.</text>
</comment>
<dbReference type="SUPFAM" id="SSF53335">
    <property type="entry name" value="S-adenosyl-L-methionine-dependent methyltransferases"/>
    <property type="match status" value="1"/>
</dbReference>
<evidence type="ECO:0000256" key="1">
    <source>
        <dbReference type="ARBA" id="ARBA00008361"/>
    </source>
</evidence>
<dbReference type="AlphaFoldDB" id="A0A7W7CZN3"/>
<evidence type="ECO:0000256" key="3">
    <source>
        <dbReference type="ARBA" id="ARBA00022679"/>
    </source>
</evidence>
<dbReference type="RefSeq" id="WP_184955651.1">
    <property type="nucleotide sequence ID" value="NZ_BOMC01000033.1"/>
</dbReference>
<dbReference type="InterPro" id="IPR029063">
    <property type="entry name" value="SAM-dependent_MTases_sf"/>
</dbReference>
<dbReference type="PANTHER" id="PTHR44942">
    <property type="entry name" value="METHYLTRANSF_11 DOMAIN-CONTAINING PROTEIN"/>
    <property type="match status" value="1"/>
</dbReference>
<sequence length="264" mass="27983">MPTPHREREIAESFGVDAARYDRTRPSYPAALIDRLVAGIPGRSILDVGIGTGIVARQLRAAGCEVLGVEPDPRMAAFARRAGFEVEEARFEAWEPAGRLFDAVVAGQTWHWVEPRAGAAAAASVLRPGGRLALMWNAGQPGPAVADAFAEVFERLMPGSPLAGVRGISAAAGYAALLDRADEGLRAEGGFGAVERWSDEWERVYTRAEWLDQLPAQGLFTRMPPAQLAEVSAAIGAAVDAVGGSFSMHFTTLTTTAVRRASGG</sequence>
<accession>A0A7W7CZN3</accession>
<comment type="caution">
    <text evidence="5">The sequence shown here is derived from an EMBL/GenBank/DDBJ whole genome shotgun (WGS) entry which is preliminary data.</text>
</comment>
<dbReference type="InterPro" id="IPR051052">
    <property type="entry name" value="Diverse_substrate_MTase"/>
</dbReference>
<dbReference type="Pfam" id="PF08241">
    <property type="entry name" value="Methyltransf_11"/>
    <property type="match status" value="1"/>
</dbReference>
<evidence type="ECO:0000313" key="5">
    <source>
        <dbReference type="EMBL" id="MBB4697546.1"/>
    </source>
</evidence>
<organism evidence="5 6">
    <name type="scientific">Paractinoplanes abujensis</name>
    <dbReference type="NCBI Taxonomy" id="882441"/>
    <lineage>
        <taxon>Bacteria</taxon>
        <taxon>Bacillati</taxon>
        <taxon>Actinomycetota</taxon>
        <taxon>Actinomycetes</taxon>
        <taxon>Micromonosporales</taxon>
        <taxon>Micromonosporaceae</taxon>
        <taxon>Paractinoplanes</taxon>
    </lineage>
</organism>
<reference evidence="5 6" key="1">
    <citation type="submission" date="2020-08" db="EMBL/GenBank/DDBJ databases">
        <title>Sequencing the genomes of 1000 actinobacteria strains.</title>
        <authorList>
            <person name="Klenk H.-P."/>
        </authorList>
    </citation>
    <scope>NUCLEOTIDE SEQUENCE [LARGE SCALE GENOMIC DNA]</scope>
    <source>
        <strain evidence="5 6">DSM 45518</strain>
    </source>
</reference>
<evidence type="ECO:0000259" key="4">
    <source>
        <dbReference type="Pfam" id="PF08241"/>
    </source>
</evidence>
<keyword evidence="3 5" id="KW-0808">Transferase</keyword>
<evidence type="ECO:0000256" key="2">
    <source>
        <dbReference type="ARBA" id="ARBA00022603"/>
    </source>
</evidence>
<dbReference type="GO" id="GO:0008757">
    <property type="term" value="F:S-adenosylmethionine-dependent methyltransferase activity"/>
    <property type="evidence" value="ECO:0007669"/>
    <property type="project" value="InterPro"/>
</dbReference>
<dbReference type="Proteomes" id="UP000542742">
    <property type="component" value="Unassembled WGS sequence"/>
</dbReference>
<dbReference type="CDD" id="cd02440">
    <property type="entry name" value="AdoMet_MTases"/>
    <property type="match status" value="1"/>
</dbReference>
<name>A0A7W7CZN3_9ACTN</name>
<keyword evidence="6" id="KW-1185">Reference proteome</keyword>
<feature type="domain" description="Methyltransferase type 11" evidence="4">
    <location>
        <begin position="46"/>
        <end position="133"/>
    </location>
</feature>
<dbReference type="GO" id="GO:0032259">
    <property type="term" value="P:methylation"/>
    <property type="evidence" value="ECO:0007669"/>
    <property type="project" value="UniProtKB-KW"/>
</dbReference>
<keyword evidence="2 5" id="KW-0489">Methyltransferase</keyword>
<dbReference type="InterPro" id="IPR013216">
    <property type="entry name" value="Methyltransf_11"/>
</dbReference>
<proteinExistence type="inferred from homology"/>
<dbReference type="PANTHER" id="PTHR44942:SF4">
    <property type="entry name" value="METHYLTRANSFERASE TYPE 11 DOMAIN-CONTAINING PROTEIN"/>
    <property type="match status" value="1"/>
</dbReference>
<protein>
    <submittedName>
        <fullName evidence="5">SAM-dependent methyltransferase</fullName>
    </submittedName>
</protein>
<dbReference type="Gene3D" id="3.40.50.150">
    <property type="entry name" value="Vaccinia Virus protein VP39"/>
    <property type="match status" value="1"/>
</dbReference>
<evidence type="ECO:0000313" key="6">
    <source>
        <dbReference type="Proteomes" id="UP000542742"/>
    </source>
</evidence>